<evidence type="ECO:0000313" key="2">
    <source>
        <dbReference type="Proteomes" id="UP000683925"/>
    </source>
</evidence>
<organism evidence="1 2">
    <name type="scientific">Paramecium octaurelia</name>
    <dbReference type="NCBI Taxonomy" id="43137"/>
    <lineage>
        <taxon>Eukaryota</taxon>
        <taxon>Sar</taxon>
        <taxon>Alveolata</taxon>
        <taxon>Ciliophora</taxon>
        <taxon>Intramacronucleata</taxon>
        <taxon>Oligohymenophorea</taxon>
        <taxon>Peniculida</taxon>
        <taxon>Parameciidae</taxon>
        <taxon>Paramecium</taxon>
    </lineage>
</organism>
<comment type="caution">
    <text evidence="1">The sequence shown here is derived from an EMBL/GenBank/DDBJ whole genome shotgun (WGS) entry which is preliminary data.</text>
</comment>
<gene>
    <name evidence="1" type="ORF">POCTA_138.1.T1820024</name>
</gene>
<accession>A0A8S1YL77</accession>
<name>A0A8S1YL77_PAROT</name>
<reference evidence="1" key="1">
    <citation type="submission" date="2021-01" db="EMBL/GenBank/DDBJ databases">
        <authorList>
            <consortium name="Genoscope - CEA"/>
            <person name="William W."/>
        </authorList>
    </citation>
    <scope>NUCLEOTIDE SEQUENCE</scope>
</reference>
<protein>
    <submittedName>
        <fullName evidence="1">Uncharacterized protein</fullName>
    </submittedName>
</protein>
<evidence type="ECO:0000313" key="1">
    <source>
        <dbReference type="EMBL" id="CAD8214580.1"/>
    </source>
</evidence>
<proteinExistence type="predicted"/>
<dbReference type="AlphaFoldDB" id="A0A8S1YL77"/>
<keyword evidence="2" id="KW-1185">Reference proteome</keyword>
<dbReference type="EMBL" id="CAJJDP010000186">
    <property type="protein sequence ID" value="CAD8214580.1"/>
    <property type="molecule type" value="Genomic_DNA"/>
</dbReference>
<dbReference type="Proteomes" id="UP000683925">
    <property type="component" value="Unassembled WGS sequence"/>
</dbReference>
<sequence length="255" mass="29487">MAHLGFAQVKKNSYQMAMEKSILANLLILNFEYNLKMAFLRMMQEIKDQIAPQKKIIIIDFQTGLQVNNNDQLKSIKIYSSNVKVGANITINFFKGYLDLENIDDQQAASLMLIFCILISKVKKLYFSKKKINRQNINRILFLPTTLTTNFGRNCTDQHAKNIFEAELLQFQDLNYDLKKIYSQIGMPVTRKTIIGIFYFQIQNRIVPTDQMNVDQQLILAFEKLLKQSNLKSSSLVFLVSKLTVIHADIMFAHS</sequence>